<reference evidence="1" key="2">
    <citation type="submission" date="2022-01" db="EMBL/GenBank/DDBJ databases">
        <authorList>
            <person name="Yamashiro T."/>
            <person name="Shiraishi A."/>
            <person name="Satake H."/>
            <person name="Nakayama K."/>
        </authorList>
    </citation>
    <scope>NUCLEOTIDE SEQUENCE</scope>
</reference>
<sequence length="167" mass="19430">MEGGDESLDSDTCIFRQIQTDAKSIELQKYRDEQEQIQTDTDSDRQQQIQTDSRYQIQTDIIRFKQTIAYSDRQQQIQQIYSATNRQVYSGRQTAYGCRQKEPTQQYLGGKLVLKLFEPTVEFLIWCEDHIESEGLFLVEMLFSSPTLPFAVESKSKNDKYAVEASD</sequence>
<proteinExistence type="predicted"/>
<comment type="caution">
    <text evidence="1">The sequence shown here is derived from an EMBL/GenBank/DDBJ whole genome shotgun (WGS) entry which is preliminary data.</text>
</comment>
<gene>
    <name evidence="1" type="ORF">Tco_0940258</name>
</gene>
<protein>
    <submittedName>
        <fullName evidence="1">Uncharacterized protein</fullName>
    </submittedName>
</protein>
<reference evidence="1" key="1">
    <citation type="journal article" date="2022" name="Int. J. Mol. Sci.">
        <title>Draft Genome of Tanacetum Coccineum: Genomic Comparison of Closely Related Tanacetum-Family Plants.</title>
        <authorList>
            <person name="Yamashiro T."/>
            <person name="Shiraishi A."/>
            <person name="Nakayama K."/>
            <person name="Satake H."/>
        </authorList>
    </citation>
    <scope>NUCLEOTIDE SEQUENCE</scope>
</reference>
<name>A0ABQ5DQ26_9ASTR</name>
<keyword evidence="2" id="KW-1185">Reference proteome</keyword>
<dbReference type="EMBL" id="BQNB010015469">
    <property type="protein sequence ID" value="GJT40393.1"/>
    <property type="molecule type" value="Genomic_DNA"/>
</dbReference>
<organism evidence="1 2">
    <name type="scientific">Tanacetum coccineum</name>
    <dbReference type="NCBI Taxonomy" id="301880"/>
    <lineage>
        <taxon>Eukaryota</taxon>
        <taxon>Viridiplantae</taxon>
        <taxon>Streptophyta</taxon>
        <taxon>Embryophyta</taxon>
        <taxon>Tracheophyta</taxon>
        <taxon>Spermatophyta</taxon>
        <taxon>Magnoliopsida</taxon>
        <taxon>eudicotyledons</taxon>
        <taxon>Gunneridae</taxon>
        <taxon>Pentapetalae</taxon>
        <taxon>asterids</taxon>
        <taxon>campanulids</taxon>
        <taxon>Asterales</taxon>
        <taxon>Asteraceae</taxon>
        <taxon>Asteroideae</taxon>
        <taxon>Anthemideae</taxon>
        <taxon>Anthemidinae</taxon>
        <taxon>Tanacetum</taxon>
    </lineage>
</organism>
<accession>A0ABQ5DQ26</accession>
<evidence type="ECO:0000313" key="1">
    <source>
        <dbReference type="EMBL" id="GJT40393.1"/>
    </source>
</evidence>
<dbReference type="Proteomes" id="UP001151760">
    <property type="component" value="Unassembled WGS sequence"/>
</dbReference>
<evidence type="ECO:0000313" key="2">
    <source>
        <dbReference type="Proteomes" id="UP001151760"/>
    </source>
</evidence>